<dbReference type="Gene3D" id="3.40.50.720">
    <property type="entry name" value="NAD(P)-binding Rossmann-like Domain"/>
    <property type="match status" value="1"/>
</dbReference>
<dbReference type="InterPro" id="IPR036291">
    <property type="entry name" value="NAD(P)-bd_dom_sf"/>
</dbReference>
<dbReference type="Pfam" id="PF00535">
    <property type="entry name" value="Glycos_transf_2"/>
    <property type="match status" value="1"/>
</dbReference>
<reference evidence="7" key="1">
    <citation type="submission" date="2021-04" db="EMBL/GenBank/DDBJ databases">
        <title>Genomic sequence of Actinosynnema pretiosum subsp. pretiosum ATCC 31280 (C-14919).</title>
        <authorList>
            <person name="Bai L."/>
            <person name="Wang X."/>
            <person name="Xiao Y."/>
        </authorList>
    </citation>
    <scope>NUCLEOTIDE SEQUENCE</scope>
    <source>
        <strain evidence="7">ATCC 31280</strain>
    </source>
</reference>
<feature type="domain" description="Glycosyltransferase 2-like" evidence="6">
    <location>
        <begin position="11"/>
        <end position="123"/>
    </location>
</feature>
<dbReference type="CDD" id="cd04186">
    <property type="entry name" value="GT_2_like_c"/>
    <property type="match status" value="1"/>
</dbReference>
<gene>
    <name evidence="7" type="ORF">KCV87_02300</name>
</gene>
<sequence length="619" mass="63336">MEPSSVSGLVSIVVLVRDRVEHTRRLVASLARATGEWELVVVDNGSTDGTAALLAGLGEALGRPVVVLSFPDDRGGAERRNAGAGAARGEFLLFLDNDVLVDDAGLVEVLAAELAGEPRLAAVSPLLCYPGELSLVQCAGGGSTPNGLIGLVGRGQPVSARHRERREQTWAPTAALMVRRSAFRAVGGFDEAFDPVPLCEDVDLCLRLRAAGGGVRFVGAVVARHFEGTTFNHVGHDKLAVWKRHTRVLRARWAREFAEGPRHGPAELAWVPVRKDYRDLDAPRAWVEGSWVEGTGAGSAGPAGASGGAGGAVGGAGPVVDPGGGPAGDGAGLGAAEPGTRPVGAAGGPGAGFFTSDRELAGLERADVRVSVLGARASLAALAATPGVRITGVSDRDAGELARRSREHGVRWALREDRDAVELVPAEGVVGDRLDLAELALRRGSHALLEAPLVGGPAELAGLLGRARTAEARCSVLLPWAHHPELAALGKAVAEGRIGAPTSFVARVRAPGGDPALDVLDAAERALGGPVELVAGLGPTRARVRVAGVPGVLEAGRGPRSLRVVITGEGGELTAEPPFDGPDGALADFVALLRGGPVPLTDVVALGPVLAARLAWVTA</sequence>
<dbReference type="GO" id="GO:0016757">
    <property type="term" value="F:glycosyltransferase activity"/>
    <property type="evidence" value="ECO:0007669"/>
    <property type="project" value="UniProtKB-KW"/>
</dbReference>
<dbReference type="InterPro" id="IPR029044">
    <property type="entry name" value="Nucleotide-diphossugar_trans"/>
</dbReference>
<dbReference type="Proteomes" id="UP000677152">
    <property type="component" value="Chromosome"/>
</dbReference>
<dbReference type="EMBL" id="CP073249">
    <property type="protein sequence ID" value="QUF04982.1"/>
    <property type="molecule type" value="Genomic_DNA"/>
</dbReference>
<proteinExistence type="inferred from homology"/>
<comment type="similarity">
    <text evidence="2">Belongs to the glycosyltransferase 2 family.</text>
</comment>
<dbReference type="SUPFAM" id="SSF53448">
    <property type="entry name" value="Nucleotide-diphospho-sugar transferases"/>
    <property type="match status" value="1"/>
</dbReference>
<comment type="pathway">
    <text evidence="1">Cell wall biogenesis; cell wall polysaccharide biosynthesis.</text>
</comment>
<evidence type="ECO:0000259" key="6">
    <source>
        <dbReference type="Pfam" id="PF00535"/>
    </source>
</evidence>
<accession>A0AA45R4I8</accession>
<dbReference type="InterPro" id="IPR001173">
    <property type="entry name" value="Glyco_trans_2-like"/>
</dbReference>
<evidence type="ECO:0000256" key="4">
    <source>
        <dbReference type="ARBA" id="ARBA00022679"/>
    </source>
</evidence>
<feature type="compositionally biased region" description="Gly residues" evidence="5">
    <location>
        <begin position="297"/>
        <end position="333"/>
    </location>
</feature>
<dbReference type="PANTHER" id="PTHR43179">
    <property type="entry name" value="RHAMNOSYLTRANSFERASE WBBL"/>
    <property type="match status" value="1"/>
</dbReference>
<protein>
    <submittedName>
        <fullName evidence="7">Glycosyltransferase</fullName>
        <ecNumber evidence="7">2.4.-.-</ecNumber>
    </submittedName>
</protein>
<dbReference type="SUPFAM" id="SSF51735">
    <property type="entry name" value="NAD(P)-binding Rossmann-fold domains"/>
    <property type="match status" value="1"/>
</dbReference>
<dbReference type="AlphaFoldDB" id="A0AA45R4I8"/>
<dbReference type="EC" id="2.4.-.-" evidence="7"/>
<dbReference type="PANTHER" id="PTHR43179:SF12">
    <property type="entry name" value="GALACTOFURANOSYLTRANSFERASE GLFT2"/>
    <property type="match status" value="1"/>
</dbReference>
<dbReference type="Gene3D" id="3.30.360.10">
    <property type="entry name" value="Dihydrodipicolinate Reductase, domain 2"/>
    <property type="match status" value="1"/>
</dbReference>
<evidence type="ECO:0000313" key="8">
    <source>
        <dbReference type="Proteomes" id="UP000677152"/>
    </source>
</evidence>
<feature type="compositionally biased region" description="Low complexity" evidence="5">
    <location>
        <begin position="334"/>
        <end position="344"/>
    </location>
</feature>
<keyword evidence="4 7" id="KW-0808">Transferase</keyword>
<evidence type="ECO:0000256" key="3">
    <source>
        <dbReference type="ARBA" id="ARBA00022676"/>
    </source>
</evidence>
<keyword evidence="3 7" id="KW-0328">Glycosyltransferase</keyword>
<evidence type="ECO:0000256" key="2">
    <source>
        <dbReference type="ARBA" id="ARBA00006739"/>
    </source>
</evidence>
<evidence type="ECO:0000256" key="5">
    <source>
        <dbReference type="SAM" id="MobiDB-lite"/>
    </source>
</evidence>
<evidence type="ECO:0000256" key="1">
    <source>
        <dbReference type="ARBA" id="ARBA00004776"/>
    </source>
</evidence>
<evidence type="ECO:0000313" key="7">
    <source>
        <dbReference type="EMBL" id="QUF04982.1"/>
    </source>
</evidence>
<dbReference type="Gene3D" id="3.90.550.10">
    <property type="entry name" value="Spore Coat Polysaccharide Biosynthesis Protein SpsA, Chain A"/>
    <property type="match status" value="1"/>
</dbReference>
<feature type="region of interest" description="Disordered" evidence="5">
    <location>
        <begin position="297"/>
        <end position="350"/>
    </location>
</feature>
<name>A0AA45R4I8_9PSEU</name>
<organism evidence="7 8">
    <name type="scientific">Actinosynnema pretiosum subsp. pretiosum</name>
    <dbReference type="NCBI Taxonomy" id="103721"/>
    <lineage>
        <taxon>Bacteria</taxon>
        <taxon>Bacillati</taxon>
        <taxon>Actinomycetota</taxon>
        <taxon>Actinomycetes</taxon>
        <taxon>Pseudonocardiales</taxon>
        <taxon>Pseudonocardiaceae</taxon>
        <taxon>Actinosynnema</taxon>
    </lineage>
</organism>